<comment type="catalytic activity">
    <reaction evidence="10">
        <text>(6R)-5,10-methylene-5,6,7,8-tetrahydrofolate + NADP(+) = (6R)-5,10-methenyltetrahydrofolate + NADPH</text>
        <dbReference type="Rhea" id="RHEA:22812"/>
        <dbReference type="ChEBI" id="CHEBI:15636"/>
        <dbReference type="ChEBI" id="CHEBI:57455"/>
        <dbReference type="ChEBI" id="CHEBI:57783"/>
        <dbReference type="ChEBI" id="CHEBI:58349"/>
        <dbReference type="EC" id="1.5.1.5"/>
    </reaction>
</comment>
<dbReference type="SUPFAM" id="SSF51735">
    <property type="entry name" value="NAD(P)-binding Rossmann-fold domains"/>
    <property type="match status" value="1"/>
</dbReference>
<evidence type="ECO:0000256" key="6">
    <source>
        <dbReference type="ARBA" id="ARBA00023002"/>
    </source>
</evidence>
<evidence type="ECO:0000313" key="15">
    <source>
        <dbReference type="EMBL" id="EFJ11072.1"/>
    </source>
</evidence>
<keyword evidence="6" id="KW-0560">Oxidoreductase</keyword>
<comment type="function">
    <text evidence="11">Catalyzes the oxidation of 5,10-methylenetetrahydrofolate to 5,10-methenyltetrahydrofolate and then the hydrolysis of 5,10-methenyltetrahydrofolate to 10-formyltetrahydrofolate.</text>
</comment>
<keyword evidence="4" id="KW-0378">Hydrolase</keyword>
<comment type="similarity">
    <text evidence="12">Belongs to the tetrahydrofolate dehydrogenase/cyclohydrolase family.</text>
</comment>
<keyword evidence="3" id="KW-0554">One-carbon metabolism</keyword>
<keyword evidence="16" id="KW-1185">Reference proteome</keyword>
<evidence type="ECO:0000256" key="7">
    <source>
        <dbReference type="ARBA" id="ARBA00023238"/>
    </source>
</evidence>
<organism evidence="16">
    <name type="scientific">Selaginella moellendorffii</name>
    <name type="common">Spikemoss</name>
    <dbReference type="NCBI Taxonomy" id="88036"/>
    <lineage>
        <taxon>Eukaryota</taxon>
        <taxon>Viridiplantae</taxon>
        <taxon>Streptophyta</taxon>
        <taxon>Embryophyta</taxon>
        <taxon>Tracheophyta</taxon>
        <taxon>Lycopodiopsida</taxon>
        <taxon>Selaginellales</taxon>
        <taxon>Selaginellaceae</taxon>
        <taxon>Selaginella</taxon>
    </lineage>
</organism>
<dbReference type="InterPro" id="IPR000672">
    <property type="entry name" value="THF_DH/CycHdrlase"/>
</dbReference>
<dbReference type="OMA" id="TKCHASA"/>
<dbReference type="CDD" id="cd01080">
    <property type="entry name" value="NAD_bind_m-THF_DH_Cyclohyd"/>
    <property type="match status" value="1"/>
</dbReference>
<dbReference type="GO" id="GO:0005829">
    <property type="term" value="C:cytosol"/>
    <property type="evidence" value="ECO:0000318"/>
    <property type="project" value="GO_Central"/>
</dbReference>
<dbReference type="SUPFAM" id="SSF53223">
    <property type="entry name" value="Aminoacid dehydrogenase-like, N-terminal domain"/>
    <property type="match status" value="1"/>
</dbReference>
<evidence type="ECO:0000256" key="5">
    <source>
        <dbReference type="ARBA" id="ARBA00022857"/>
    </source>
</evidence>
<name>D8SWS1_SELML</name>
<keyword evidence="5" id="KW-0521">NADP</keyword>
<evidence type="ECO:0000256" key="12">
    <source>
        <dbReference type="ARBA" id="ARBA00061364"/>
    </source>
</evidence>
<protein>
    <submittedName>
        <fullName evidence="15">Uncharacterized protein</fullName>
    </submittedName>
</protein>
<evidence type="ECO:0000256" key="4">
    <source>
        <dbReference type="ARBA" id="ARBA00022801"/>
    </source>
</evidence>
<dbReference type="Pfam" id="PF02882">
    <property type="entry name" value="THF_DHG_CYH_C"/>
    <property type="match status" value="1"/>
</dbReference>
<dbReference type="PANTHER" id="PTHR48099">
    <property type="entry name" value="C-1-TETRAHYDROFOLATE SYNTHASE, CYTOPLASMIC-RELATED"/>
    <property type="match status" value="1"/>
</dbReference>
<evidence type="ECO:0000256" key="2">
    <source>
        <dbReference type="ARBA" id="ARBA00011738"/>
    </source>
</evidence>
<dbReference type="HAMAP" id="MF_01576">
    <property type="entry name" value="THF_DHG_CYH"/>
    <property type="match status" value="1"/>
</dbReference>
<dbReference type="FunCoup" id="D8SWS1">
    <property type="interactions" value="1577"/>
</dbReference>
<dbReference type="EMBL" id="GL377649">
    <property type="protein sequence ID" value="EFJ11072.1"/>
    <property type="molecule type" value="Genomic_DNA"/>
</dbReference>
<keyword evidence="8" id="KW-0511">Multifunctional enzyme</keyword>
<evidence type="ECO:0000313" key="16">
    <source>
        <dbReference type="Proteomes" id="UP000001514"/>
    </source>
</evidence>
<dbReference type="PROSITE" id="PS00767">
    <property type="entry name" value="THF_DHG_CYH_2"/>
    <property type="match status" value="1"/>
</dbReference>
<evidence type="ECO:0000259" key="13">
    <source>
        <dbReference type="Pfam" id="PF00763"/>
    </source>
</evidence>
<dbReference type="GO" id="GO:0004477">
    <property type="term" value="F:methenyltetrahydrofolate cyclohydrolase activity"/>
    <property type="evidence" value="ECO:0000318"/>
    <property type="project" value="GO_Central"/>
</dbReference>
<dbReference type="PANTHER" id="PTHR48099:SF5">
    <property type="entry name" value="C-1-TETRAHYDROFOLATE SYNTHASE, CYTOPLASMIC"/>
    <property type="match status" value="1"/>
</dbReference>
<dbReference type="KEGG" id="smo:SELMODRAFT_126842"/>
<sequence length="302" mass="32162">ADAKEADTAARIDGKAISQAIRDEVAQEVARMKSALGKVPGLAVILVGSRKDSLLYVTSKEKACEQAGIRSYSVNLPDTATEAEILEHVHKFNRDPDVHGILVQLPLPKHVREQEILGAVSMDKDVDGFHPTNIGRLAMQGRQPLFIPCTPRGCIELLLRTGVQISGKHAVVIGRSNIVGTPAAMLLQRHNATVTVVHSYTPDPAAVTRTADIVIAAAGVAHLVRKDWLKPGAVVIDVGINPIEDPSAKKGHRTVGDVHFKEACSVASAITPVPGGVGPMTIAMLLQNTVESAKRAYEFNGT</sequence>
<dbReference type="Gramene" id="EFJ11072">
    <property type="protein sequence ID" value="EFJ11072"/>
    <property type="gene ID" value="SELMODRAFT_126842"/>
</dbReference>
<dbReference type="InterPro" id="IPR020867">
    <property type="entry name" value="THF_DH/CycHdrlase_CS"/>
</dbReference>
<dbReference type="InterPro" id="IPR020631">
    <property type="entry name" value="THF_DH/CycHdrlase_NAD-bd_dom"/>
</dbReference>
<evidence type="ECO:0000256" key="10">
    <source>
        <dbReference type="ARBA" id="ARBA00052194"/>
    </source>
</evidence>
<dbReference type="InterPro" id="IPR020630">
    <property type="entry name" value="THF_DH/CycHdrlase_cat_dom"/>
</dbReference>
<evidence type="ECO:0000256" key="1">
    <source>
        <dbReference type="ARBA" id="ARBA00004777"/>
    </source>
</evidence>
<dbReference type="FunFam" id="3.40.50.10860:FF:000001">
    <property type="entry name" value="Bifunctional protein FolD"/>
    <property type="match status" value="1"/>
</dbReference>
<dbReference type="PRINTS" id="PR00085">
    <property type="entry name" value="THFDHDRGNASE"/>
</dbReference>
<dbReference type="STRING" id="88036.D8SWS1"/>
<comment type="subunit">
    <text evidence="2">Homodimer.</text>
</comment>
<proteinExistence type="inferred from homology"/>
<dbReference type="InParanoid" id="D8SWS1"/>
<gene>
    <name evidence="15" type="ORF">SELMODRAFT_126842</name>
</gene>
<dbReference type="InterPro" id="IPR036291">
    <property type="entry name" value="NAD(P)-bd_dom_sf"/>
</dbReference>
<evidence type="ECO:0000256" key="11">
    <source>
        <dbReference type="ARBA" id="ARBA00058319"/>
    </source>
</evidence>
<dbReference type="HOGENOM" id="CLU_034045_1_1_1"/>
<dbReference type="InterPro" id="IPR046346">
    <property type="entry name" value="Aminoacid_DH-like_N_sf"/>
</dbReference>
<dbReference type="FunFam" id="3.40.50.720:FF:000006">
    <property type="entry name" value="Bifunctional protein FolD"/>
    <property type="match status" value="1"/>
</dbReference>
<accession>D8SWS1</accession>
<comment type="pathway">
    <text evidence="1">One-carbon metabolism; tetrahydrofolate interconversion.</text>
</comment>
<evidence type="ECO:0000256" key="3">
    <source>
        <dbReference type="ARBA" id="ARBA00022563"/>
    </source>
</evidence>
<dbReference type="Proteomes" id="UP000001514">
    <property type="component" value="Unassembled WGS sequence"/>
</dbReference>
<reference evidence="15 16" key="1">
    <citation type="journal article" date="2011" name="Science">
        <title>The Selaginella genome identifies genetic changes associated with the evolution of vascular plants.</title>
        <authorList>
            <person name="Banks J.A."/>
            <person name="Nishiyama T."/>
            <person name="Hasebe M."/>
            <person name="Bowman J.L."/>
            <person name="Gribskov M."/>
            <person name="dePamphilis C."/>
            <person name="Albert V.A."/>
            <person name="Aono N."/>
            <person name="Aoyama T."/>
            <person name="Ambrose B.A."/>
            <person name="Ashton N.W."/>
            <person name="Axtell M.J."/>
            <person name="Barker E."/>
            <person name="Barker M.S."/>
            <person name="Bennetzen J.L."/>
            <person name="Bonawitz N.D."/>
            <person name="Chapple C."/>
            <person name="Cheng C."/>
            <person name="Correa L.G."/>
            <person name="Dacre M."/>
            <person name="DeBarry J."/>
            <person name="Dreyer I."/>
            <person name="Elias M."/>
            <person name="Engstrom E.M."/>
            <person name="Estelle M."/>
            <person name="Feng L."/>
            <person name="Finet C."/>
            <person name="Floyd S.K."/>
            <person name="Frommer W.B."/>
            <person name="Fujita T."/>
            <person name="Gramzow L."/>
            <person name="Gutensohn M."/>
            <person name="Harholt J."/>
            <person name="Hattori M."/>
            <person name="Heyl A."/>
            <person name="Hirai T."/>
            <person name="Hiwatashi Y."/>
            <person name="Ishikawa M."/>
            <person name="Iwata M."/>
            <person name="Karol K.G."/>
            <person name="Koehler B."/>
            <person name="Kolukisaoglu U."/>
            <person name="Kubo M."/>
            <person name="Kurata T."/>
            <person name="Lalonde S."/>
            <person name="Li K."/>
            <person name="Li Y."/>
            <person name="Litt A."/>
            <person name="Lyons E."/>
            <person name="Manning G."/>
            <person name="Maruyama T."/>
            <person name="Michael T.P."/>
            <person name="Mikami K."/>
            <person name="Miyazaki S."/>
            <person name="Morinaga S."/>
            <person name="Murata T."/>
            <person name="Mueller-Roeber B."/>
            <person name="Nelson D.R."/>
            <person name="Obara M."/>
            <person name="Oguri Y."/>
            <person name="Olmstead R.G."/>
            <person name="Onodera N."/>
            <person name="Petersen B.L."/>
            <person name="Pils B."/>
            <person name="Prigge M."/>
            <person name="Rensing S.A."/>
            <person name="Riano-Pachon D.M."/>
            <person name="Roberts A.W."/>
            <person name="Sato Y."/>
            <person name="Scheller H.V."/>
            <person name="Schulz B."/>
            <person name="Schulz C."/>
            <person name="Shakirov E.V."/>
            <person name="Shibagaki N."/>
            <person name="Shinohara N."/>
            <person name="Shippen D.E."/>
            <person name="Soerensen I."/>
            <person name="Sotooka R."/>
            <person name="Sugimoto N."/>
            <person name="Sugita M."/>
            <person name="Sumikawa N."/>
            <person name="Tanurdzic M."/>
            <person name="Theissen G."/>
            <person name="Ulvskov P."/>
            <person name="Wakazuki S."/>
            <person name="Weng J.K."/>
            <person name="Willats W.W."/>
            <person name="Wipf D."/>
            <person name="Wolf P.G."/>
            <person name="Yang L."/>
            <person name="Zimmer A.D."/>
            <person name="Zhu Q."/>
            <person name="Mitros T."/>
            <person name="Hellsten U."/>
            <person name="Loque D."/>
            <person name="Otillar R."/>
            <person name="Salamov A."/>
            <person name="Schmutz J."/>
            <person name="Shapiro H."/>
            <person name="Lindquist E."/>
            <person name="Lucas S."/>
            <person name="Rokhsar D."/>
            <person name="Grigoriev I.V."/>
        </authorList>
    </citation>
    <scope>NUCLEOTIDE SEQUENCE [LARGE SCALE GENOMIC DNA]</scope>
</reference>
<dbReference type="GO" id="GO:0009853">
    <property type="term" value="P:photorespiration"/>
    <property type="evidence" value="ECO:0007669"/>
    <property type="project" value="UniProtKB-KW"/>
</dbReference>
<dbReference type="eggNOG" id="KOG0089">
    <property type="taxonomic scope" value="Eukaryota"/>
</dbReference>
<dbReference type="GO" id="GO:0004488">
    <property type="term" value="F:methylenetetrahydrofolate dehydrogenase (NADP+) activity"/>
    <property type="evidence" value="ECO:0000318"/>
    <property type="project" value="GO_Central"/>
</dbReference>
<dbReference type="AlphaFoldDB" id="D8SWS1"/>
<evidence type="ECO:0000256" key="9">
    <source>
        <dbReference type="ARBA" id="ARBA00036357"/>
    </source>
</evidence>
<dbReference type="Gene3D" id="3.40.50.720">
    <property type="entry name" value="NAD(P)-binding Rossmann-like Domain"/>
    <property type="match status" value="1"/>
</dbReference>
<feature type="non-terminal residue" evidence="15">
    <location>
        <position position="1"/>
    </location>
</feature>
<dbReference type="OrthoDB" id="5126881at2759"/>
<feature type="domain" description="Tetrahydrofolate dehydrogenase/cyclohydrolase NAD(P)-binding" evidence="14">
    <location>
        <begin position="148"/>
        <end position="296"/>
    </location>
</feature>
<comment type="catalytic activity">
    <reaction evidence="9">
        <text>(6R)-5,10-methenyltetrahydrofolate + H2O = (6R)-10-formyltetrahydrofolate + H(+)</text>
        <dbReference type="Rhea" id="RHEA:23700"/>
        <dbReference type="ChEBI" id="CHEBI:15377"/>
        <dbReference type="ChEBI" id="CHEBI:15378"/>
        <dbReference type="ChEBI" id="CHEBI:57455"/>
        <dbReference type="ChEBI" id="CHEBI:195366"/>
        <dbReference type="EC" id="3.5.4.9"/>
    </reaction>
</comment>
<dbReference type="Pfam" id="PF00763">
    <property type="entry name" value="THF_DHG_CYH"/>
    <property type="match status" value="1"/>
</dbReference>
<evidence type="ECO:0000259" key="14">
    <source>
        <dbReference type="Pfam" id="PF02882"/>
    </source>
</evidence>
<feature type="domain" description="Tetrahydrofolate dehydrogenase/cyclohydrolase catalytic" evidence="13">
    <location>
        <begin position="12"/>
        <end position="127"/>
    </location>
</feature>
<dbReference type="Gene3D" id="3.40.50.10860">
    <property type="entry name" value="Leucine Dehydrogenase, chain A, domain 1"/>
    <property type="match status" value="1"/>
</dbReference>
<dbReference type="GO" id="GO:0035999">
    <property type="term" value="P:tetrahydrofolate interconversion"/>
    <property type="evidence" value="ECO:0000318"/>
    <property type="project" value="GO_Central"/>
</dbReference>
<keyword evidence="7" id="KW-0601">Photorespiration</keyword>
<evidence type="ECO:0000256" key="8">
    <source>
        <dbReference type="ARBA" id="ARBA00023268"/>
    </source>
</evidence>